<organism evidence="3 4">
    <name type="scientific">Marinobacter daqiaonensis</name>
    <dbReference type="NCBI Taxonomy" id="650891"/>
    <lineage>
        <taxon>Bacteria</taxon>
        <taxon>Pseudomonadati</taxon>
        <taxon>Pseudomonadota</taxon>
        <taxon>Gammaproteobacteria</taxon>
        <taxon>Pseudomonadales</taxon>
        <taxon>Marinobacteraceae</taxon>
        <taxon>Marinobacter</taxon>
    </lineage>
</organism>
<dbReference type="PANTHER" id="PTHR30441">
    <property type="entry name" value="DUF748 DOMAIN-CONTAINING PROTEIN"/>
    <property type="match status" value="1"/>
</dbReference>
<dbReference type="PANTHER" id="PTHR30441:SF8">
    <property type="entry name" value="DUF748 DOMAIN-CONTAINING PROTEIN"/>
    <property type="match status" value="1"/>
</dbReference>
<dbReference type="EMBL" id="FOYW01000001">
    <property type="protein sequence ID" value="SFR66737.1"/>
    <property type="molecule type" value="Genomic_DNA"/>
</dbReference>
<evidence type="ECO:0000313" key="4">
    <source>
        <dbReference type="Proteomes" id="UP000198644"/>
    </source>
</evidence>
<gene>
    <name evidence="3" type="ORF">SAMN05216203_2377</name>
</gene>
<keyword evidence="2" id="KW-0472">Membrane</keyword>
<feature type="region of interest" description="Disordered" evidence="1">
    <location>
        <begin position="556"/>
        <end position="578"/>
    </location>
</feature>
<keyword evidence="2" id="KW-1133">Transmembrane helix</keyword>
<keyword evidence="2" id="KW-0812">Transmembrane</keyword>
<dbReference type="Pfam" id="PF05359">
    <property type="entry name" value="DUF748"/>
    <property type="match status" value="2"/>
</dbReference>
<dbReference type="Proteomes" id="UP000198644">
    <property type="component" value="Unassembled WGS sequence"/>
</dbReference>
<dbReference type="GO" id="GO:0005886">
    <property type="term" value="C:plasma membrane"/>
    <property type="evidence" value="ECO:0007669"/>
    <property type="project" value="TreeGrafter"/>
</dbReference>
<dbReference type="RefSeq" id="WP_092012586.1">
    <property type="nucleotide sequence ID" value="NZ_FOYW01000001.1"/>
</dbReference>
<evidence type="ECO:0000256" key="1">
    <source>
        <dbReference type="SAM" id="MobiDB-lite"/>
    </source>
</evidence>
<evidence type="ECO:0000256" key="2">
    <source>
        <dbReference type="SAM" id="Phobius"/>
    </source>
</evidence>
<reference evidence="3 4" key="1">
    <citation type="submission" date="2016-10" db="EMBL/GenBank/DDBJ databases">
        <authorList>
            <person name="de Groot N.N."/>
        </authorList>
    </citation>
    <scope>NUCLEOTIDE SEQUENCE [LARGE SCALE GENOMIC DNA]</scope>
    <source>
        <strain evidence="3 4">CGMCC 1.9167</strain>
    </source>
</reference>
<feature type="transmembrane region" description="Helical" evidence="2">
    <location>
        <begin position="14"/>
        <end position="37"/>
    </location>
</feature>
<evidence type="ECO:0008006" key="5">
    <source>
        <dbReference type="Google" id="ProtNLM"/>
    </source>
</evidence>
<keyword evidence="4" id="KW-1185">Reference proteome</keyword>
<dbReference type="InterPro" id="IPR008023">
    <property type="entry name" value="DUF748"/>
</dbReference>
<dbReference type="InterPro" id="IPR052894">
    <property type="entry name" value="AsmA-related"/>
</dbReference>
<sequence length="912" mass="99610">MTKTARRKPAYRRWWFWLLVLALVYCVIGFGLVPLYLNSAIPDRLERHLGWSAKAREITFNPFSFSVGIDRLEATDDGGLTVMSVRQADLNLGLFQLVKGTLHLQQLTLDDPYLRLDLRADGQVNVLEDWRSHSASRENGTPEETGYSVFLGETTVNNGRVLVRDFSETGEQDEPREFRIEPLGLTLNDVATWAQEDPGDYSLRAVMGDQVIEWEGTLGLAPVWSNGRMSLSNVSGDTLRALVEPWFPYRIGAGRLSATTAFQFAYDDQGVALATREGQVSAEDVELATRGDSSTVLARAGTLDLEAVAFNLDGPELVISVVNGAQLELMATVDAEGAFNLTAPFQPGAGSKSSPSTPNPDDYGLRWSVGTVNLGDSVIDWRDNRPDTPVTASFRDVNLTLGAMTERLEEPVTYQLTATLARGGAFSANGQFTLSPLTFEGGVNLDQVVLPPFNGYLQEISRLDVQEGIVSLSGNVDIDVQDDPLTGTFSGRGSISQFNARLQNSEEPLVSWRELRLDPIEYNFAPARLELGTVVISEPELNIVNRRDAGHNLGQVMRSGESRSDGSGTAPDTAEDRPEMIFRLRQLELESAELHYTDQTLSPTFTTRVHNLQAVVSGLSNVTPQEGRFTLNGRVSDNATLQANGTIATLGTDEPAELDLKLADLSMPVVNPYFVRYLGYRVDGGRLAVDATYRLEGTVIEGTNTVRLDRLELGEQVGSGPAGNAPVRLGLALLRDDDGRIRLDIPVSGNLADPQFELGPVIMRTFRSLVVKAATSPFTLLGAAVDLAGFSPEELGGVAFLPGETTMELGEYTKMETLAKALKSRERLILSIRGIAVESIDLPELKATLQDEESLPDRALASLASQRGKTLRRLLMDEYDVPGDQIFLRDPQVVPGEESAGKVTIEFELEAR</sequence>
<dbReference type="STRING" id="650891.SAMN05216203_2377"/>
<accession>A0A1I6IIX1</accession>
<dbReference type="GO" id="GO:0090313">
    <property type="term" value="P:regulation of protein targeting to membrane"/>
    <property type="evidence" value="ECO:0007669"/>
    <property type="project" value="TreeGrafter"/>
</dbReference>
<dbReference type="OrthoDB" id="9757969at2"/>
<name>A0A1I6IIX1_9GAMM</name>
<proteinExistence type="predicted"/>
<evidence type="ECO:0000313" key="3">
    <source>
        <dbReference type="EMBL" id="SFR66737.1"/>
    </source>
</evidence>
<dbReference type="AlphaFoldDB" id="A0A1I6IIX1"/>
<protein>
    <recommendedName>
        <fullName evidence="5">OmpA family protein</fullName>
    </recommendedName>
</protein>